<dbReference type="NCBIfam" id="NF008316">
    <property type="entry name" value="PRK11104.1"/>
    <property type="match status" value="1"/>
</dbReference>
<dbReference type="InterPro" id="IPR026816">
    <property type="entry name" value="Flavodoxin_dom"/>
</dbReference>
<keyword evidence="5" id="KW-0472">Membrane</keyword>
<protein>
    <recommendedName>
        <fullName evidence="7">Protoporphyrinogen IX dehydrogenase [quinone]</fullName>
        <ecNumber evidence="7">1.3.5.3</ecNumber>
    </recommendedName>
    <alternativeName>
        <fullName evidence="7">Protoporphyrinogen IX dehydrogenase [menaquinone]</fullName>
    </alternativeName>
    <alternativeName>
        <fullName evidence="7">Protoporphyrinogen IX dehydrogenase [ubiquinone]</fullName>
    </alternativeName>
    <alternativeName>
        <fullName evidence="7">Protoporphyrinogen oxidase</fullName>
        <shortName evidence="7">PPO</shortName>
    </alternativeName>
</protein>
<evidence type="ECO:0000313" key="9">
    <source>
        <dbReference type="EMBL" id="GGB54944.1"/>
    </source>
</evidence>
<comment type="similarity">
    <text evidence="7">Belongs to the HemG family.</text>
</comment>
<dbReference type="Pfam" id="PF12724">
    <property type="entry name" value="Flavodoxin_5"/>
    <property type="match status" value="1"/>
</dbReference>
<dbReference type="HAMAP" id="MF_00853">
    <property type="entry name" value="HemG"/>
    <property type="match status" value="1"/>
</dbReference>
<comment type="catalytic activity">
    <reaction evidence="7">
        <text>protoporphyrinogen IX + 3 a menaquinone = protoporphyrin IX + 3 a menaquinol</text>
        <dbReference type="Rhea" id="RHEA:27409"/>
        <dbReference type="Rhea" id="RHEA-COMP:9537"/>
        <dbReference type="Rhea" id="RHEA-COMP:9539"/>
        <dbReference type="ChEBI" id="CHEBI:16374"/>
        <dbReference type="ChEBI" id="CHEBI:18151"/>
        <dbReference type="ChEBI" id="CHEBI:57306"/>
        <dbReference type="ChEBI" id="CHEBI:57307"/>
        <dbReference type="EC" id="1.3.5.3"/>
    </reaction>
</comment>
<dbReference type="Proteomes" id="UP000617555">
    <property type="component" value="Unassembled WGS sequence"/>
</dbReference>
<dbReference type="PANTHER" id="PTHR38030">
    <property type="entry name" value="PROTOPORPHYRINOGEN IX DEHYDROGENASE [MENAQUINONE]"/>
    <property type="match status" value="1"/>
</dbReference>
<dbReference type="InterPro" id="IPR044264">
    <property type="entry name" value="HemG"/>
</dbReference>
<comment type="catalytic activity">
    <reaction evidence="7">
        <text>protoporphyrinogen IX + 3 a quinone = protoporphyrin IX + 3 a quinol</text>
        <dbReference type="Rhea" id="RHEA:65032"/>
        <dbReference type="ChEBI" id="CHEBI:24646"/>
        <dbReference type="ChEBI" id="CHEBI:57306"/>
        <dbReference type="ChEBI" id="CHEBI:57307"/>
        <dbReference type="ChEBI" id="CHEBI:132124"/>
        <dbReference type="EC" id="1.3.5.3"/>
    </reaction>
</comment>
<evidence type="ECO:0000256" key="7">
    <source>
        <dbReference type="HAMAP-Rule" id="MF_00853"/>
    </source>
</evidence>
<organism evidence="9 10">
    <name type="scientific">Shewanella inventionis</name>
    <dbReference type="NCBI Taxonomy" id="1738770"/>
    <lineage>
        <taxon>Bacteria</taxon>
        <taxon>Pseudomonadati</taxon>
        <taxon>Pseudomonadota</taxon>
        <taxon>Gammaproteobacteria</taxon>
        <taxon>Alteromonadales</taxon>
        <taxon>Shewanellaceae</taxon>
        <taxon>Shewanella</taxon>
    </lineage>
</organism>
<comment type="function">
    <text evidence="7">Catalyzes the 6-electron oxidation of protoporphyrinogen IX to form protoporphyrin IX; under anaerobic conditions uses menaquinone as an electron acceptor, under aerobic conditions uses ubiquinone as an electron acceptor.</text>
</comment>
<keyword evidence="2 7" id="KW-0288">FMN</keyword>
<dbReference type="PANTHER" id="PTHR38030:SF2">
    <property type="entry name" value="PROTOPORPHYRINOGEN IX DEHYDROGENASE [QUINONE]"/>
    <property type="match status" value="1"/>
</dbReference>
<proteinExistence type="inferred from homology"/>
<dbReference type="Gene3D" id="3.40.50.360">
    <property type="match status" value="1"/>
</dbReference>
<keyword evidence="1 7" id="KW-0285">Flavoprotein</keyword>
<keyword evidence="3 7" id="KW-0547">Nucleotide-binding</keyword>
<evidence type="ECO:0000256" key="5">
    <source>
        <dbReference type="ARBA" id="ARBA00023136"/>
    </source>
</evidence>
<dbReference type="SUPFAM" id="SSF52218">
    <property type="entry name" value="Flavoproteins"/>
    <property type="match status" value="1"/>
</dbReference>
<keyword evidence="7" id="KW-1003">Cell membrane</keyword>
<keyword evidence="6 7" id="KW-0627">Porphyrin biosynthesis</keyword>
<dbReference type="InterPro" id="IPR029039">
    <property type="entry name" value="Flavoprotein-like_sf"/>
</dbReference>
<evidence type="ECO:0000256" key="3">
    <source>
        <dbReference type="ARBA" id="ARBA00022741"/>
    </source>
</evidence>
<evidence type="ECO:0000256" key="1">
    <source>
        <dbReference type="ARBA" id="ARBA00022630"/>
    </source>
</evidence>
<evidence type="ECO:0000313" key="10">
    <source>
        <dbReference type="Proteomes" id="UP000617555"/>
    </source>
</evidence>
<name>A0ABQ1J0S3_9GAMM</name>
<gene>
    <name evidence="7 9" type="primary">hemG</name>
    <name evidence="9" type="ORF">GCM10011607_14350</name>
</gene>
<dbReference type="EMBL" id="BMII01000010">
    <property type="protein sequence ID" value="GGB54944.1"/>
    <property type="molecule type" value="Genomic_DNA"/>
</dbReference>
<accession>A0ABQ1J0S3</accession>
<comment type="catalytic activity">
    <reaction evidence="7">
        <text>protoporphyrinogen IX + 3 a ubiquinone = protoporphyrin IX + 3 a ubiquinol</text>
        <dbReference type="Rhea" id="RHEA:63936"/>
        <dbReference type="Rhea" id="RHEA-COMP:9565"/>
        <dbReference type="Rhea" id="RHEA-COMP:9566"/>
        <dbReference type="ChEBI" id="CHEBI:16389"/>
        <dbReference type="ChEBI" id="CHEBI:17976"/>
        <dbReference type="ChEBI" id="CHEBI:57306"/>
        <dbReference type="ChEBI" id="CHEBI:57307"/>
    </reaction>
</comment>
<feature type="domain" description="Flavodoxin" evidence="8">
    <location>
        <begin position="5"/>
        <end position="151"/>
    </location>
</feature>
<comment type="subcellular location">
    <subcellularLocation>
        <location evidence="7">Cell membrane</location>
        <topology evidence="7">Peripheral membrane protein</topology>
    </subcellularLocation>
</comment>
<comment type="cofactor">
    <cofactor evidence="7">
        <name>FMN</name>
        <dbReference type="ChEBI" id="CHEBI:58210"/>
    </cofactor>
    <text evidence="7">Binds 1 FMN non-covalently per subunit.</text>
</comment>
<reference evidence="10" key="1">
    <citation type="journal article" date="2019" name="Int. J. Syst. Evol. Microbiol.">
        <title>The Global Catalogue of Microorganisms (GCM) 10K type strain sequencing project: providing services to taxonomists for standard genome sequencing and annotation.</title>
        <authorList>
            <consortium name="The Broad Institute Genomics Platform"/>
            <consortium name="The Broad Institute Genome Sequencing Center for Infectious Disease"/>
            <person name="Wu L."/>
            <person name="Ma J."/>
        </authorList>
    </citation>
    <scope>NUCLEOTIDE SEQUENCE [LARGE SCALE GENOMIC DNA]</scope>
    <source>
        <strain evidence="10">CGMCC 1.15339</strain>
    </source>
</reference>
<keyword evidence="10" id="KW-1185">Reference proteome</keyword>
<evidence type="ECO:0000256" key="6">
    <source>
        <dbReference type="ARBA" id="ARBA00023244"/>
    </source>
</evidence>
<sequence length="175" mass="20003">MSHILLIHSSVHGYTQKICQYLKAKLEAQQQQVTIAALSEVPDLAEFDKVFIGASIRHGKHRPALYQFIADHRAELESKPSGFFSVSLVARKPLKNTPETNTYMQQFLSQSVWQPKLLQVFGGNLDYQGYGAMDRNIIRFIMWITKGPTDPNTKVEFTDWSKVDQFAQQMIEAKL</sequence>
<keyword evidence="4 7" id="KW-0560">Oxidoreductase</keyword>
<evidence type="ECO:0000256" key="4">
    <source>
        <dbReference type="ARBA" id="ARBA00023002"/>
    </source>
</evidence>
<evidence type="ECO:0000256" key="2">
    <source>
        <dbReference type="ARBA" id="ARBA00022643"/>
    </source>
</evidence>
<dbReference type="InterPro" id="IPR052200">
    <property type="entry name" value="Protoporphyrinogen_IX_DH"/>
</dbReference>
<dbReference type="EC" id="1.3.5.3" evidence="7"/>
<comment type="caution">
    <text evidence="9">The sequence shown here is derived from an EMBL/GenBank/DDBJ whole genome shotgun (WGS) entry which is preliminary data.</text>
</comment>
<comment type="pathway">
    <text evidence="7">Porphyrin-containing compound metabolism; protoporphyrin-IX biosynthesis; protoporphyrin-IX from protoporphyrinogen-IX: step 1/1.</text>
</comment>
<dbReference type="RefSeq" id="WP_188738480.1">
    <property type="nucleotide sequence ID" value="NZ_BMII01000010.1"/>
</dbReference>
<evidence type="ECO:0000259" key="8">
    <source>
        <dbReference type="Pfam" id="PF12724"/>
    </source>
</evidence>